<evidence type="ECO:0000256" key="1">
    <source>
        <dbReference type="SAM" id="Coils"/>
    </source>
</evidence>
<evidence type="ECO:0000313" key="2">
    <source>
        <dbReference type="EMBL" id="KAF4757954.1"/>
    </source>
</evidence>
<gene>
    <name evidence="2" type="ORF">FOZ63_005906</name>
</gene>
<feature type="coiled-coil region" evidence="1">
    <location>
        <begin position="13"/>
        <end position="137"/>
    </location>
</feature>
<dbReference type="AlphaFoldDB" id="A0A7J6UL25"/>
<keyword evidence="1" id="KW-0175">Coiled coil</keyword>
<sequence length="607" mass="68110">MSSPGPIKKPLRTQDIYQAVQRLKKERNEKQERLVKLRTRLHATEREASKKERTIKELNRLRQSKHPISKVLLNGMREDASTQLTMFGNKCAELEEEIVTVDDEIDRAKRTRKFTHLVELQAELNVWKSEARRLKEARESGLQHSALWQQRSRDLNKFITDDLIPMVHELEGRSDLPDVDGAAGLVEEARSELETAFKRKTEVDGSLELALAELSRRQGYQATLEELRCEAAELEARTSSIARAIQRIKSNNRDFALSGHVYELAHTDEDCDEDFITIRQRLIDRVEEGEEWYGLLRLLGKLAEKSGGALGAEELVSTLETNAVPSDGLNATRDPVRVTDLVVRIDLAASGRTPVEPRWQRSVVRWRSRGMEKETVRQALLIVRSSAELLGMIGEPEVVGFWEKVGAGRAIRSFDLNTTSWHQIGERRIFHLLKKCRGVTRQQWKAELMCPLDAVTYEDFIACKLFSTMGLEDIFIMLLAVGGADHHDDEVVNLNNLYDLPVEAFVAALRGMEIPKDSVEKEGRQAADDAVEIKQDDPARAAQSDGDDTDLAVLFSSGQGDDGGKEEEVAQPLSALPDLASLFAQEASEASEAVAADATADHELDML</sequence>
<keyword evidence="3" id="KW-1185">Reference proteome</keyword>
<protein>
    <submittedName>
        <fullName evidence="2">Uncharacterized protein</fullName>
    </submittedName>
</protein>
<comment type="caution">
    <text evidence="2">The sequence shown here is derived from an EMBL/GenBank/DDBJ whole genome shotgun (WGS) entry which is preliminary data.</text>
</comment>
<feature type="coiled-coil region" evidence="1">
    <location>
        <begin position="217"/>
        <end position="244"/>
    </location>
</feature>
<accession>A0A7J6UL25</accession>
<evidence type="ECO:0000313" key="3">
    <source>
        <dbReference type="Proteomes" id="UP000553632"/>
    </source>
</evidence>
<proteinExistence type="predicted"/>
<dbReference type="EMBL" id="JABANO010002014">
    <property type="protein sequence ID" value="KAF4757954.1"/>
    <property type="molecule type" value="Genomic_DNA"/>
</dbReference>
<reference evidence="2 3" key="1">
    <citation type="submission" date="2020-04" db="EMBL/GenBank/DDBJ databases">
        <title>Perkinsus olseni comparative genomics.</title>
        <authorList>
            <person name="Bogema D.R."/>
        </authorList>
    </citation>
    <scope>NUCLEOTIDE SEQUENCE [LARGE SCALE GENOMIC DNA]</scope>
    <source>
        <strain evidence="2 3">ATCC PRA-207</strain>
    </source>
</reference>
<dbReference type="OMA" id="ANTHLAM"/>
<dbReference type="Proteomes" id="UP000553632">
    <property type="component" value="Unassembled WGS sequence"/>
</dbReference>
<organism evidence="2 3">
    <name type="scientific">Perkinsus olseni</name>
    <name type="common">Perkinsus atlanticus</name>
    <dbReference type="NCBI Taxonomy" id="32597"/>
    <lineage>
        <taxon>Eukaryota</taxon>
        <taxon>Sar</taxon>
        <taxon>Alveolata</taxon>
        <taxon>Perkinsozoa</taxon>
        <taxon>Perkinsea</taxon>
        <taxon>Perkinsida</taxon>
        <taxon>Perkinsidae</taxon>
        <taxon>Perkinsus</taxon>
    </lineage>
</organism>
<name>A0A7J6UL25_PEROL</name>